<dbReference type="Proteomes" id="UP001595387">
    <property type="component" value="Unassembled WGS sequence"/>
</dbReference>
<dbReference type="CDD" id="cd00082">
    <property type="entry name" value="HisKA"/>
    <property type="match status" value="1"/>
</dbReference>
<evidence type="ECO:0000256" key="5">
    <source>
        <dbReference type="ARBA" id="ARBA00022741"/>
    </source>
</evidence>
<dbReference type="SMART" id="SM00091">
    <property type="entry name" value="PAS"/>
    <property type="match status" value="1"/>
</dbReference>
<keyword evidence="6" id="KW-0418">Kinase</keyword>
<evidence type="ECO:0000259" key="9">
    <source>
        <dbReference type="PROSITE" id="PS50109"/>
    </source>
</evidence>
<dbReference type="InterPro" id="IPR035965">
    <property type="entry name" value="PAS-like_dom_sf"/>
</dbReference>
<evidence type="ECO:0000313" key="13">
    <source>
        <dbReference type="Proteomes" id="UP001595387"/>
    </source>
</evidence>
<dbReference type="NCBIfam" id="TIGR00229">
    <property type="entry name" value="sensory_box"/>
    <property type="match status" value="1"/>
</dbReference>
<evidence type="ECO:0000313" key="12">
    <source>
        <dbReference type="EMBL" id="MFC2946899.1"/>
    </source>
</evidence>
<dbReference type="PROSITE" id="PS50109">
    <property type="entry name" value="HIS_KIN"/>
    <property type="match status" value="1"/>
</dbReference>
<dbReference type="CDD" id="cd00130">
    <property type="entry name" value="PAS"/>
    <property type="match status" value="1"/>
</dbReference>
<sequence>MQYKNHGREGVSGIYPSFPEQIQTDQSKLPPSILRWIGEAADAVIIVWDEDGNAQYISRAFEQSLGYKLSEIQALKWHDLVSRQDACYIKKTIDKSGGHDQVFTSSLLHKNGQYIRCQCKLRKITDQMTGSIFYASIIKDMTERKELEEMIIRYEKMSDAGQLAAGIAHEIRNPLTSLKGFLQLLQAKVKGRDEYYKIMLEEIEKMEKITTELLFVSKPLTENMKMEPVTEMIEDVVTLLSTQARIKGIDIEYAGEDGAFVYCDRSQVKQVLLNLIKNAVEAMEEPGTIQVKAKKSEEDVCIQIIDEGAGIPEELIQKLGEPFFTTKKSGTGLGLMITKKILERHNGKLSIKRNREKGSTFGIYFPIQ</sequence>
<protein>
    <recommendedName>
        <fullName evidence="2">histidine kinase</fullName>
        <ecNumber evidence="2">2.7.13.3</ecNumber>
    </recommendedName>
</protein>
<feature type="domain" description="Histidine kinase" evidence="9">
    <location>
        <begin position="166"/>
        <end position="368"/>
    </location>
</feature>
<evidence type="ECO:0000259" key="11">
    <source>
        <dbReference type="PROSITE" id="PS50113"/>
    </source>
</evidence>
<dbReference type="PANTHER" id="PTHR43065">
    <property type="entry name" value="SENSOR HISTIDINE KINASE"/>
    <property type="match status" value="1"/>
</dbReference>
<dbReference type="InterPro" id="IPR003594">
    <property type="entry name" value="HATPase_dom"/>
</dbReference>
<dbReference type="Pfam" id="PF13426">
    <property type="entry name" value="PAS_9"/>
    <property type="match status" value="1"/>
</dbReference>
<evidence type="ECO:0000256" key="2">
    <source>
        <dbReference type="ARBA" id="ARBA00012438"/>
    </source>
</evidence>
<keyword evidence="4" id="KW-0808">Transferase</keyword>
<evidence type="ECO:0000256" key="6">
    <source>
        <dbReference type="ARBA" id="ARBA00022777"/>
    </source>
</evidence>
<dbReference type="Gene3D" id="3.30.565.10">
    <property type="entry name" value="Histidine kinase-like ATPase, C-terminal domain"/>
    <property type="match status" value="1"/>
</dbReference>
<dbReference type="PROSITE" id="PS50112">
    <property type="entry name" value="PAS"/>
    <property type="match status" value="1"/>
</dbReference>
<dbReference type="SMART" id="SM00387">
    <property type="entry name" value="HATPase_c"/>
    <property type="match status" value="1"/>
</dbReference>
<dbReference type="Pfam" id="PF02518">
    <property type="entry name" value="HATPase_c"/>
    <property type="match status" value="1"/>
</dbReference>
<dbReference type="Gene3D" id="1.10.287.130">
    <property type="match status" value="1"/>
</dbReference>
<evidence type="ECO:0000256" key="1">
    <source>
        <dbReference type="ARBA" id="ARBA00000085"/>
    </source>
</evidence>
<dbReference type="SUPFAM" id="SSF55785">
    <property type="entry name" value="PYP-like sensor domain (PAS domain)"/>
    <property type="match status" value="1"/>
</dbReference>
<evidence type="ECO:0000256" key="3">
    <source>
        <dbReference type="ARBA" id="ARBA00022553"/>
    </source>
</evidence>
<name>A0ABV7A1U0_9BACI</name>
<dbReference type="InterPro" id="IPR003661">
    <property type="entry name" value="HisK_dim/P_dom"/>
</dbReference>
<keyword evidence="7 12" id="KW-0067">ATP-binding</keyword>
<dbReference type="SUPFAM" id="SSF55874">
    <property type="entry name" value="ATPase domain of HSP90 chaperone/DNA topoisomerase II/histidine kinase"/>
    <property type="match status" value="1"/>
</dbReference>
<evidence type="ECO:0000259" key="10">
    <source>
        <dbReference type="PROSITE" id="PS50112"/>
    </source>
</evidence>
<dbReference type="EC" id="2.7.13.3" evidence="2"/>
<dbReference type="PROSITE" id="PS50113">
    <property type="entry name" value="PAC"/>
    <property type="match status" value="1"/>
</dbReference>
<feature type="domain" description="PAS" evidence="10">
    <location>
        <begin position="39"/>
        <end position="72"/>
    </location>
</feature>
<keyword evidence="3" id="KW-0597">Phosphoprotein</keyword>
<evidence type="ECO:0000256" key="4">
    <source>
        <dbReference type="ARBA" id="ARBA00022679"/>
    </source>
</evidence>
<organism evidence="12 13">
    <name type="scientific">Virgibacillus sediminis</name>
    <dbReference type="NCBI Taxonomy" id="202260"/>
    <lineage>
        <taxon>Bacteria</taxon>
        <taxon>Bacillati</taxon>
        <taxon>Bacillota</taxon>
        <taxon>Bacilli</taxon>
        <taxon>Bacillales</taxon>
        <taxon>Bacillaceae</taxon>
        <taxon>Virgibacillus</taxon>
    </lineage>
</organism>
<dbReference type="SUPFAM" id="SSF47384">
    <property type="entry name" value="Homodimeric domain of signal transducing histidine kinase"/>
    <property type="match status" value="1"/>
</dbReference>
<comment type="catalytic activity">
    <reaction evidence="1">
        <text>ATP + protein L-histidine = ADP + protein N-phospho-L-histidine.</text>
        <dbReference type="EC" id="2.7.13.3"/>
    </reaction>
</comment>
<dbReference type="InterPro" id="IPR000700">
    <property type="entry name" value="PAS-assoc_C"/>
</dbReference>
<proteinExistence type="predicted"/>
<dbReference type="InterPro" id="IPR004358">
    <property type="entry name" value="Sig_transdc_His_kin-like_C"/>
</dbReference>
<feature type="domain" description="PAC" evidence="11">
    <location>
        <begin position="101"/>
        <end position="153"/>
    </location>
</feature>
<dbReference type="PRINTS" id="PR00344">
    <property type="entry name" value="BCTRLSENSOR"/>
</dbReference>
<reference evidence="13" key="1">
    <citation type="journal article" date="2019" name="Int. J. Syst. Evol. Microbiol.">
        <title>The Global Catalogue of Microorganisms (GCM) 10K type strain sequencing project: providing services to taxonomists for standard genome sequencing and annotation.</title>
        <authorList>
            <consortium name="The Broad Institute Genomics Platform"/>
            <consortium name="The Broad Institute Genome Sequencing Center for Infectious Disease"/>
            <person name="Wu L."/>
            <person name="Ma J."/>
        </authorList>
    </citation>
    <scope>NUCLEOTIDE SEQUENCE [LARGE SCALE GENOMIC DNA]</scope>
    <source>
        <strain evidence="13">KCTC 13193</strain>
    </source>
</reference>
<keyword evidence="8" id="KW-0902">Two-component regulatory system</keyword>
<dbReference type="InterPro" id="IPR005467">
    <property type="entry name" value="His_kinase_dom"/>
</dbReference>
<evidence type="ECO:0000256" key="8">
    <source>
        <dbReference type="ARBA" id="ARBA00023012"/>
    </source>
</evidence>
<comment type="caution">
    <text evidence="12">The sequence shown here is derived from an EMBL/GenBank/DDBJ whole genome shotgun (WGS) entry which is preliminary data.</text>
</comment>
<dbReference type="PANTHER" id="PTHR43065:SF10">
    <property type="entry name" value="PEROXIDE STRESS-ACTIVATED HISTIDINE KINASE MAK3"/>
    <property type="match status" value="1"/>
</dbReference>
<keyword evidence="5" id="KW-0547">Nucleotide-binding</keyword>
<dbReference type="CDD" id="cd00075">
    <property type="entry name" value="HATPase"/>
    <property type="match status" value="1"/>
</dbReference>
<dbReference type="InterPro" id="IPR036890">
    <property type="entry name" value="HATPase_C_sf"/>
</dbReference>
<dbReference type="EMBL" id="JBHRRZ010000001">
    <property type="protein sequence ID" value="MFC2946899.1"/>
    <property type="molecule type" value="Genomic_DNA"/>
</dbReference>
<dbReference type="InterPro" id="IPR000014">
    <property type="entry name" value="PAS"/>
</dbReference>
<gene>
    <name evidence="12" type="ORF">ACFODW_00775</name>
</gene>
<dbReference type="Gene3D" id="3.30.450.20">
    <property type="entry name" value="PAS domain"/>
    <property type="match status" value="1"/>
</dbReference>
<dbReference type="RefSeq" id="WP_390301429.1">
    <property type="nucleotide sequence ID" value="NZ_JBHRRZ010000001.1"/>
</dbReference>
<dbReference type="GO" id="GO:0005524">
    <property type="term" value="F:ATP binding"/>
    <property type="evidence" value="ECO:0007669"/>
    <property type="project" value="UniProtKB-KW"/>
</dbReference>
<dbReference type="InterPro" id="IPR036097">
    <property type="entry name" value="HisK_dim/P_sf"/>
</dbReference>
<dbReference type="Pfam" id="PF00512">
    <property type="entry name" value="HisKA"/>
    <property type="match status" value="1"/>
</dbReference>
<keyword evidence="13" id="KW-1185">Reference proteome</keyword>
<dbReference type="SMART" id="SM00388">
    <property type="entry name" value="HisKA"/>
    <property type="match status" value="1"/>
</dbReference>
<accession>A0ABV7A1U0</accession>
<evidence type="ECO:0000256" key="7">
    <source>
        <dbReference type="ARBA" id="ARBA00022840"/>
    </source>
</evidence>